<dbReference type="PROSITE" id="PS50068">
    <property type="entry name" value="LDLRA_2"/>
    <property type="match status" value="5"/>
</dbReference>
<dbReference type="PRINTS" id="PR00261">
    <property type="entry name" value="LDLRECEPTOR"/>
</dbReference>
<evidence type="ECO:0000256" key="9">
    <source>
        <dbReference type="PROSITE-ProRule" id="PRU00196"/>
    </source>
</evidence>
<dbReference type="PANTHER" id="PTHR19331:SF465">
    <property type="entry name" value="EGG PEPTIDE SPERACT RECEPTOR"/>
    <property type="match status" value="1"/>
</dbReference>
<feature type="disulfide bond" evidence="9">
    <location>
        <begin position="4203"/>
        <end position="4267"/>
    </location>
</feature>
<proteinExistence type="predicted"/>
<feature type="region of interest" description="Disordered" evidence="10">
    <location>
        <begin position="3903"/>
        <end position="3957"/>
    </location>
</feature>
<feature type="disulfide bond" evidence="9">
    <location>
        <begin position="4020"/>
        <end position="4030"/>
    </location>
</feature>
<dbReference type="Gene3D" id="2.40.10.10">
    <property type="entry name" value="Trypsin-like serine proteases"/>
    <property type="match status" value="2"/>
</dbReference>
<dbReference type="InterPro" id="IPR000742">
    <property type="entry name" value="EGF"/>
</dbReference>
<dbReference type="PROSITE" id="PS01186">
    <property type="entry name" value="EGF_2"/>
    <property type="match status" value="1"/>
</dbReference>
<comment type="caution">
    <text evidence="16">The sequence shown here is derived from an EMBL/GenBank/DDBJ whole genome shotgun (WGS) entry which is preliminary data.</text>
</comment>
<keyword evidence="3" id="KW-0677">Repeat</keyword>
<feature type="disulfide bond" evidence="9">
    <location>
        <begin position="3358"/>
        <end position="3419"/>
    </location>
</feature>
<dbReference type="InterPro" id="IPR036055">
    <property type="entry name" value="LDL_receptor-like_sf"/>
</dbReference>
<evidence type="ECO:0000256" key="2">
    <source>
        <dbReference type="ARBA" id="ARBA00022729"/>
    </source>
</evidence>
<dbReference type="InterPro" id="IPR000859">
    <property type="entry name" value="CUB_dom"/>
</dbReference>
<sequence length="4660" mass="520151">MSRLHLLGILAIFCAWPGVVKGQNGGIQCDPPCERGTCLTFFRFFTGCICDEGFDGQSCDTDIMPPDLECPDNLHEPTYHGKNFTFVTFEPIRMSDNAGPELELYLSPKSGSAFYYGENDVEMKAVDNSGNEATCSFTIYVQDEESPVVECPPNITYNLGNGELDMVVNFSAVSVTDNVDQSVTVTSSPRSGSEFSLGVHLVEMEAVDKSGNIGRCTFTVTILDLFVCEDGSLLEKDAECNSLWDCPNGEEEYNCDPETANETTLHHSSNQNGTWKFRVTEGFGIHIKIRSSSYGRVTVGEGNVPWEYILHEDSNLNIIYEDSNLTAGLDIFLPTNTIWMIYQSGSYDDEEDLIEIFIDSTAITSPIHIEDENFILRNDNLYNNLSSVYLWRVTVPVDKWLTGSFLEYERDVDLLIRKSEDHTLFNLGRSHDFIYPVEEIWIKSDGIREFSLNLSALTPQVIQVPEVDKHIVSIYPSLTSPCSLENWIIELPQPFQFAMKFLNTNVIQRGRRLLFYEGDLSNMTPVGKLFPTQDVVENSFVTHLTKGMVGIVFFPLAFCQYEDTVLNQTFLDLEFKLENLTVKLEKGEVFQMTSLRESYTDDLFFNRRIFTSNKELFVEVNLPFLTCSSFYNGPLAMSFASLESPHPFTSSITTSSSEDLGVLRTVALDSTIETRCPYNIKIHSSVPNVGYMVCPESSVVVREDQTCDTVLDCPTHEDEIGCEPTYVDINTTAELLIPAVTSQDIIYSFQKNNSDDYFLFQYDGSRNDIIVVSGSGPYLGSRSSPSTTFQQKDISSKKQLIFTENIIWLKIMSSAHKFVFFGTLSVAGVTEYIDCGNNLAVSNEYKCDGLHHCSNGFDETDCAPLLENQGTDLSLPTSFQETTVWSFSKETETFFEIDLNNYASRSYYMAVGTGSYYSENSSTIIEWNPHESTDRIIITFYDKIWIVMKARFSLPSSSPGSVTAYSVNDYIYCGNNSVVSIEYKCDGLHHCSNGFDEKDCSPLLENQEIDLSLPTSFQETTVWTFSKVAESFFEINLDNYASRSYYMAVGTGSYYSENSSTIIEWNPYESTDRIIFTLYDEIWIVMKASSSLPSSSPGSVTAHGFNEVNTEITSEASSFVYPTYTSSNRGYHWVYRFPPGMGGKVHCDDIALRSGQTMEIGTVEENNFLPAIVVLRNQYSYDTAEIQIPSEVVWIKVNYTYSSYRSYRFHCFVCAVNTTVKLIPGEPSEVVYVGEDDKLIWIGWDIQTPEMFGTYFAFGNEDLSDVTVGVGTNVEKNVTSDYLFHLSAKTRNFGINGSAWTYLSTDRCRYRCEWSYTITAAHLEDFFLCAESPTVLNSTVVCDGTPDCPYGDDEIGCEIAGDEIATFFTTEYPDNIPAGRMQKWEYHTQKENVTVIVHFRELFLGYSDNFYAGVGELSPENSSVNYRPAADCILTRYDPIQDLYLQSNMIWVVIESSSNSESGKMWAEVRAVHISDDILRCTDGRHIAVKDQICDNLWTCDNGEDEVGCNAVQIFEEDDAFSIEFSNTIEVIESTYSWTFASNTNESVFAVTLTTDNLNTFQLTIGTGIDFLDITSVQKVFYSPHKSDVTYILGKEIWLLLEGTLANEVINITVVPNSELQVCEGSGTLITSEKICNNNWDCEDGSDEFYCEVNVTMDTTLEVSSQDYPIRSNNVLNRSWIYVFPEGMGGLLQCDDISLAYGQTLEFGTGENLFQLNGTIAVLRDHYSYDTAEIQIPSQTVWIKFTYGSSYSSRFYSFHCSVSAVDATLTLGAGERMDITYRVEDDEFVWIGWNIETPQLYGTFFSFEDEDLSQANVGVGINFEENITAAYLRQSSSDNSNIVTNGSAWTYLSTYSCSNRYSSCYWSYTISAVQPQELFFCEGSSQPVHNDDVCNNVWDCEDGSDEAYCEVNITSGETQEVMSPNYPLRSSSKLTRSWLYRFPAGMGGHLQCDVISLDYGHTLEIGIGDKLFQPDGTVTELRDHYTYDTAEIQIPSEIVWIKFSYGTSSYTRYYSFHCTVSAVSTTLTVGSDESVDITYRAEHEEFVWIGWNIDTPQLHFTTFSFGNEDLSQVTVGVGFDFNSNITAAHLRQSSSVNMDITINGSAWTYLSTSRCNNGRYGYYSYYYSPCYWSYSVMAVNPQGRHFCEGSYQLINSDDLCNNAWDCENGYDEANCGVNVTTNGTIPEVSSPGYPIRSYDAQDRSWTFRFPATMGGLIECDHISLAYGQTLEIGTGENMFQMNGTVAVLRNSFSYDKAEIQIPSETVWIKFNYGSRSSYRRYYSFHCSVSAVNATVTLGPNETSEITYVAEDDEFVWIGWNIQTPETFGTYLSVGDEDLSVITIGLGSDFGRNVTADYILQSGDYIQDLALTGLTWTYLSTYRCYLYRCEWSYFVSAVNTADFFSCRESSVLLKTNLLCNGVPNCPYGDDEIGCEITEDEFVTLFSTGYPDNRPSYIMQKWEYHTKEENVTMIVHFRELFLGYSDTFYAGVGELSPEDSSVDYRPAQDCILTRYDPIQDLYLQSNMIWIVIASDSLSGSGKLWAEIRVVKENEEILRCNDARHIAANDQICDNLWTCEGGEDEIRCDATILSMWETFSIEFENTLESPDSNEYSWSFASNATESAFTISPVGNRFSDLQLTIGTGTNVLDTTSVLRVFRPSQNLHVTYALSREMWIRLRGMPTYETINITVIPISELYFCEGSEQLTSRDKLCDYAWDCDSGSDESFCELNVTAGETVEVFSPEYPLRTSDNRTRSWRYRFPDGMGGLVHCDDISLAYGQSLQIGGGERFLQSDGTVIELRDHYSYNTAKIQIPSESVWIKFNYGTSYYSRYYRFHCSVSAVSSTISLELEETFEITYEAQNDEYVWIGWSIQVPEPLSTFFELDNKDLSDVTVGVGIDFEKNITANHLFQASSYVRDLLLNGSAWTFLSTYSCNTYKCEWSYTIGAVNAKELYRCEEYDRVVIPTSLCDGIWDCESGSDEYGCSPNILNERDNYGFSLSRPYRHNATYSWIFDVPEGMEASLQLRAVTMHRAQISIGSGSNSSDLKTRLFASIDDVEKLDLTIPARQLWIKTVVTEGPFILEGLVEIKPVLPQDGLCSDDEFRCLYTRECIESNQMCDGNFDCGDRSDESICDCFSPTEVRNGVGECVPRWSLCGGYSYITGAASVDEMINCDFHCTTRQPGLTVVSNKFICDGFYDCVDGADERVENCGCKLPAFSCGEKCLLPNEVCNGVIDCEDGEDELDCECSSFEISCAEDCFAYWDGCMQERCMDIEVCRACPPNFFQCKDYTCLPAENVCDNVGDCTDAEDEEGCSFTDVRTVRLVGGSRQNEGRVEVFHDGEWGTVCDDWWGYSDAAVVCRQLGFGDSGIAYSYARFGRGEGPIWLDNVACTGSELRLEDCLSNGWGIHNCGHYSDAGVRCELDMPTVRLADGSSAYEGRVEVFYQGVWGTVCDDDWDDDDATVICRHLGLGDSGQAITFAEFGRGIGPIWMDNVNCEGHEDDIELCSSNGWGDHNCGHHEDAGVICTHELTTPQDDQLSTSFTELSTVQKDNQVLTDFVEVSTVQSDKQEPEFFTVLIGETSFPNVTDKTEVLDTASLEVSTLQPDNQSPTDSTERSDVFTVEIDNRASTDFKVFLGETSVPIVEDETGVANTNSPNTEDPTSIATQRYSDDFMTTEIPQMIPDTPVTILSPGYPTSLPKFTNGTWMISAPPGYGIQVEVLDVHIGHLSDLQLGVGTVVDRNVIAEINEYSGPVNHTFLLRSSNIWLKFLSRYRTTTKRGFFLKVTPVDGIGIRETFSLMENKTITIESTNYPGNYPVMVDDVWNFEVAENVAFTVKFVDISLENNWDYLSVGPGKEPSFSLTLLKVTGETIPNDQVLNTRNMWIRFTSDLSNTSRGFRLNVTATGLMTPPTGPTDAPASADPTGSPTDAPPTANAPGSPTDAPPTANAPGIRLVGGNSENEGRVEIYHNGIWGTVCDDSWDDNDAAVVCRELGFEGNAEAVSFAEFGQGTGQIWLDNVFCIGTESRLEDCGSAGWGIHNCGHSEDAGVRCQDMDDASPFTIEEGAIRIVGGSSSYEGRVEIFHNGIWGTICDDLWSSNDAQVVCRQLGFTGSGYTRTSGFTNGYGQIWLTNVGCRGSETRLEYCSKSDWGDNSCYHYEDAGVRCYGEIGATSNLPRAVRLVGGSDENEGRVEIFYNGVWGTVCDDYWSSYDAKVVCKQLGYGNNGEAVNFARFGRGTGPIWLDDVSCTGYETRLEDCGSRGWGVHNCDHFDDAGVRCEGGDYNLTSNSSRTISYNRRSSGYVEVNWNFVAPENNTIHISLSSVDIDDSELEILAYLPGKTDALLITRYGVSSSPNVQHVKASRVTMTYTSAYSSYGDSFTAILTAVPDEAKQCDGAELPLDVRCDGRIDCSEGIDELNCTFDRAYNETEGSIFSDYLVKINGSRGMTCGGTLINSRWILTAAGCLTAHATSEYEVVVGVNDFPRTVPENETYSVIAEVDISSQSRNESGLALLKLDRPVEGFGTNVFPLSLPQSGRNVDPGTYVNIVGWYSASPGDDVEALVTVRREPVVSEDFCMSRRYPSFSAGGVFCTGYIQSYGADCFNIYGGPVVHDRGDGRGQEIIGVVVEQATSWECGQLFAPKMYPLVSSQVDCIKDIISNV</sequence>
<dbReference type="InterPro" id="IPR001190">
    <property type="entry name" value="SRCR"/>
</dbReference>
<feature type="disulfide bond" evidence="8">
    <location>
        <begin position="3117"/>
        <end position="3132"/>
    </location>
</feature>
<feature type="domain" description="CUB" evidence="12">
    <location>
        <begin position="3788"/>
        <end position="3904"/>
    </location>
</feature>
<dbReference type="SUPFAM" id="SSF50494">
    <property type="entry name" value="Trypsin-like serine proteases"/>
    <property type="match status" value="1"/>
</dbReference>
<feature type="disulfide bond" evidence="9">
    <location>
        <begin position="3464"/>
        <end position="3525"/>
    </location>
</feature>
<dbReference type="Pfam" id="PF00431">
    <property type="entry name" value="CUB"/>
    <property type="match status" value="1"/>
</dbReference>
<dbReference type="InterPro" id="IPR035914">
    <property type="entry name" value="Sperma_CUB_dom_sf"/>
</dbReference>
<feature type="disulfide bond" evidence="9">
    <location>
        <begin position="4247"/>
        <end position="4257"/>
    </location>
</feature>
<feature type="domain" description="SRCR" evidence="14">
    <location>
        <begin position="4178"/>
        <end position="4278"/>
    </location>
</feature>
<feature type="disulfide bond" evidence="9">
    <location>
        <begin position="3976"/>
        <end position="4040"/>
    </location>
</feature>
<dbReference type="Pfam" id="PF00089">
    <property type="entry name" value="Trypsin"/>
    <property type="match status" value="1"/>
</dbReference>
<feature type="disulfide bond" evidence="9">
    <location>
        <begin position="4216"/>
        <end position="4277"/>
    </location>
</feature>
<dbReference type="SUPFAM" id="SSF49854">
    <property type="entry name" value="Spermadhesin, CUB domain"/>
    <property type="match status" value="3"/>
</dbReference>
<feature type="signal peptide" evidence="11">
    <location>
        <begin position="1"/>
        <end position="22"/>
    </location>
</feature>
<dbReference type="EMBL" id="JAIZAY010000013">
    <property type="protein sequence ID" value="KAJ8030424.1"/>
    <property type="molecule type" value="Genomic_DNA"/>
</dbReference>
<dbReference type="SMART" id="SM00020">
    <property type="entry name" value="Tryp_SPc"/>
    <property type="match status" value="1"/>
</dbReference>
<feature type="domain" description="SRCR" evidence="14">
    <location>
        <begin position="3951"/>
        <end position="4051"/>
    </location>
</feature>
<dbReference type="FunFam" id="3.10.250.10:FF:000006">
    <property type="entry name" value="neurotrypsin isoform X2"/>
    <property type="match status" value="3"/>
</dbReference>
<dbReference type="Gene3D" id="2.60.120.290">
    <property type="entry name" value="Spermadhesin, CUB domain"/>
    <property type="match status" value="2"/>
</dbReference>
<dbReference type="PROSITE" id="PS00022">
    <property type="entry name" value="EGF_1"/>
    <property type="match status" value="1"/>
</dbReference>
<feature type="domain" description="HYR" evidence="15">
    <location>
        <begin position="61"/>
        <end position="143"/>
    </location>
</feature>
<feature type="domain" description="SRCR" evidence="14">
    <location>
        <begin position="3426"/>
        <end position="3526"/>
    </location>
</feature>
<evidence type="ECO:0000259" key="15">
    <source>
        <dbReference type="PROSITE" id="PS50825"/>
    </source>
</evidence>
<feature type="domain" description="Peptidase S1" evidence="13">
    <location>
        <begin position="4436"/>
        <end position="4660"/>
    </location>
</feature>
<dbReference type="PROSITE" id="PS50825">
    <property type="entry name" value="HYR"/>
    <property type="match status" value="2"/>
</dbReference>
<keyword evidence="17" id="KW-1185">Reference proteome</keyword>
<dbReference type="Proteomes" id="UP001152320">
    <property type="component" value="Chromosome 13"/>
</dbReference>
<dbReference type="CDD" id="cd00112">
    <property type="entry name" value="LDLa"/>
    <property type="match status" value="5"/>
</dbReference>
<evidence type="ECO:0000259" key="12">
    <source>
        <dbReference type="PROSITE" id="PS01180"/>
    </source>
</evidence>
<feature type="domain" description="SRCR" evidence="14">
    <location>
        <begin position="4066"/>
        <end position="4165"/>
    </location>
</feature>
<feature type="disulfide bond" evidence="8">
    <location>
        <begin position="2968"/>
        <end position="2983"/>
    </location>
</feature>
<dbReference type="Pfam" id="PF00530">
    <property type="entry name" value="SRCR"/>
    <property type="match status" value="5"/>
</dbReference>
<dbReference type="PROSITE" id="PS01180">
    <property type="entry name" value="CUB"/>
    <property type="match status" value="1"/>
</dbReference>
<feature type="disulfide bond" evidence="9">
    <location>
        <begin position="3451"/>
        <end position="3515"/>
    </location>
</feature>
<evidence type="ECO:0000313" key="17">
    <source>
        <dbReference type="Proteomes" id="UP001152320"/>
    </source>
</evidence>
<feature type="disulfide bond" evidence="9">
    <location>
        <begin position="3345"/>
        <end position="3409"/>
    </location>
</feature>
<evidence type="ECO:0000256" key="7">
    <source>
        <dbReference type="ARBA" id="ARBA00023180"/>
    </source>
</evidence>
<dbReference type="GO" id="GO:0006508">
    <property type="term" value="P:proteolysis"/>
    <property type="evidence" value="ECO:0007669"/>
    <property type="project" value="UniProtKB-KW"/>
</dbReference>
<dbReference type="OrthoDB" id="536948at2759"/>
<organism evidence="16 17">
    <name type="scientific">Holothuria leucospilota</name>
    <name type="common">Black long sea cucumber</name>
    <name type="synonym">Mertensiothuria leucospilota</name>
    <dbReference type="NCBI Taxonomy" id="206669"/>
    <lineage>
        <taxon>Eukaryota</taxon>
        <taxon>Metazoa</taxon>
        <taxon>Echinodermata</taxon>
        <taxon>Eleutherozoa</taxon>
        <taxon>Echinozoa</taxon>
        <taxon>Holothuroidea</taxon>
        <taxon>Aspidochirotacea</taxon>
        <taxon>Aspidochirotida</taxon>
        <taxon>Holothuriidae</taxon>
        <taxon>Holothuria</taxon>
    </lineage>
</organism>
<dbReference type="PROSITE" id="PS00420">
    <property type="entry name" value="SRCR_1"/>
    <property type="match status" value="5"/>
</dbReference>
<evidence type="ECO:0000256" key="8">
    <source>
        <dbReference type="PROSITE-ProRule" id="PRU00124"/>
    </source>
</evidence>
<dbReference type="InterPro" id="IPR002172">
    <property type="entry name" value="LDrepeatLR_classA_rpt"/>
</dbReference>
<keyword evidence="5" id="KW-0720">Serine protease</keyword>
<dbReference type="InterPro" id="IPR009003">
    <property type="entry name" value="Peptidase_S1_PA"/>
</dbReference>
<dbReference type="SUPFAM" id="SSF56487">
    <property type="entry name" value="SRCR-like"/>
    <property type="match status" value="5"/>
</dbReference>
<dbReference type="PROSITE" id="PS50287">
    <property type="entry name" value="SRCR_2"/>
    <property type="match status" value="5"/>
</dbReference>
<keyword evidence="7" id="KW-0325">Glycoprotein</keyword>
<feature type="disulfide bond" evidence="8">
    <location>
        <begin position="3278"/>
        <end position="3290"/>
    </location>
</feature>
<accession>A0A9Q1BPX5</accession>
<dbReference type="InterPro" id="IPR001254">
    <property type="entry name" value="Trypsin_dom"/>
</dbReference>
<feature type="disulfide bond" evidence="8">
    <location>
        <begin position="3229"/>
        <end position="3244"/>
    </location>
</feature>
<dbReference type="FunFam" id="3.10.250.10:FF:000011">
    <property type="entry name" value="Scavenger receptor class A member 5"/>
    <property type="match status" value="2"/>
</dbReference>
<keyword evidence="2 11" id="KW-0732">Signal</keyword>
<dbReference type="Gene3D" id="4.10.400.10">
    <property type="entry name" value="Low-density Lipoprotein Receptor"/>
    <property type="match status" value="5"/>
</dbReference>
<dbReference type="InterPro" id="IPR036772">
    <property type="entry name" value="SRCR-like_dom_sf"/>
</dbReference>
<dbReference type="SUPFAM" id="SSF57424">
    <property type="entry name" value="LDL receptor-like module"/>
    <property type="match status" value="8"/>
</dbReference>
<dbReference type="SMART" id="SM00202">
    <property type="entry name" value="SR"/>
    <property type="match status" value="5"/>
</dbReference>
<feature type="disulfide bond" evidence="8">
    <location>
        <begin position="1342"/>
        <end position="1357"/>
    </location>
</feature>
<dbReference type="PANTHER" id="PTHR19331">
    <property type="entry name" value="SCAVENGER RECEPTOR DOMAIN-CONTAINING"/>
    <property type="match status" value="1"/>
</dbReference>
<name>A0A9Q1BPX5_HOLLE</name>
<feature type="disulfide bond" evidence="8">
    <location>
        <begin position="3285"/>
        <end position="3303"/>
    </location>
</feature>
<feature type="disulfide bond" evidence="9">
    <location>
        <begin position="3495"/>
        <end position="3505"/>
    </location>
</feature>
<dbReference type="SMART" id="SM00192">
    <property type="entry name" value="LDLa"/>
    <property type="match status" value="18"/>
</dbReference>
<feature type="disulfide bond" evidence="9">
    <location>
        <begin position="3989"/>
        <end position="4050"/>
    </location>
</feature>
<keyword evidence="6 9" id="KW-1015">Disulfide bond</keyword>
<evidence type="ECO:0000256" key="10">
    <source>
        <dbReference type="SAM" id="MobiDB-lite"/>
    </source>
</evidence>
<evidence type="ECO:0000256" key="1">
    <source>
        <dbReference type="ARBA" id="ARBA00022670"/>
    </source>
</evidence>
<dbReference type="Pfam" id="PF02494">
    <property type="entry name" value="HYR"/>
    <property type="match status" value="2"/>
</dbReference>
<keyword evidence="1" id="KW-0645">Protease</keyword>
<dbReference type="PROSITE" id="PS01209">
    <property type="entry name" value="LDLRA_1"/>
    <property type="match status" value="2"/>
</dbReference>
<dbReference type="InterPro" id="IPR043504">
    <property type="entry name" value="Peptidase_S1_PA_chymotrypsin"/>
</dbReference>
<evidence type="ECO:0000256" key="11">
    <source>
        <dbReference type="SAM" id="SignalP"/>
    </source>
</evidence>
<dbReference type="CDD" id="cd00041">
    <property type="entry name" value="CUB"/>
    <property type="match status" value="2"/>
</dbReference>
<dbReference type="InterPro" id="IPR003410">
    <property type="entry name" value="HYR_dom"/>
</dbReference>
<dbReference type="Pfam" id="PF00057">
    <property type="entry name" value="Ldl_recept_a"/>
    <property type="match status" value="1"/>
</dbReference>
<dbReference type="GO" id="GO:0004252">
    <property type="term" value="F:serine-type endopeptidase activity"/>
    <property type="evidence" value="ECO:0007669"/>
    <property type="project" value="InterPro"/>
</dbReference>
<evidence type="ECO:0000256" key="5">
    <source>
        <dbReference type="ARBA" id="ARBA00022825"/>
    </source>
</evidence>
<feature type="chain" id="PRO_5040337286" evidence="11">
    <location>
        <begin position="23"/>
        <end position="4660"/>
    </location>
</feature>
<comment type="caution">
    <text evidence="9">Lacks conserved residue(s) required for the propagation of feature annotation.</text>
</comment>
<gene>
    <name evidence="16" type="ORF">HOLleu_26852</name>
</gene>
<evidence type="ECO:0000259" key="13">
    <source>
        <dbReference type="PROSITE" id="PS50240"/>
    </source>
</evidence>
<evidence type="ECO:0000313" key="16">
    <source>
        <dbReference type="EMBL" id="KAJ8030424.1"/>
    </source>
</evidence>
<reference evidence="16" key="1">
    <citation type="submission" date="2021-10" db="EMBL/GenBank/DDBJ databases">
        <title>Tropical sea cucumber genome reveals ecological adaptation and Cuvierian tubules defense mechanism.</title>
        <authorList>
            <person name="Chen T."/>
        </authorList>
    </citation>
    <scope>NUCLEOTIDE SEQUENCE</scope>
    <source>
        <strain evidence="16">Nanhai2018</strain>
        <tissue evidence="16">Muscle</tissue>
    </source>
</reference>
<evidence type="ECO:0000256" key="6">
    <source>
        <dbReference type="ARBA" id="ARBA00023157"/>
    </source>
</evidence>
<feature type="disulfide bond" evidence="9">
    <location>
        <begin position="4134"/>
        <end position="4144"/>
    </location>
</feature>
<feature type="disulfide bond" evidence="8">
    <location>
        <begin position="3297"/>
        <end position="3312"/>
    </location>
</feature>
<protein>
    <submittedName>
        <fullName evidence="16">Neurotrypsin</fullName>
    </submittedName>
</protein>
<keyword evidence="4" id="KW-0378">Hydrolase</keyword>
<dbReference type="PRINTS" id="PR00258">
    <property type="entry name" value="SPERACTRCPTR"/>
</dbReference>
<dbReference type="InterPro" id="IPR023415">
    <property type="entry name" value="LDLR_class-A_CS"/>
</dbReference>
<dbReference type="PROSITE" id="PS50240">
    <property type="entry name" value="TRYPSIN_DOM"/>
    <property type="match status" value="1"/>
</dbReference>
<feature type="disulfide bond" evidence="9">
    <location>
        <begin position="3389"/>
        <end position="3399"/>
    </location>
</feature>
<dbReference type="Gene3D" id="3.10.250.10">
    <property type="entry name" value="SRCR-like domain"/>
    <property type="match status" value="5"/>
</dbReference>
<evidence type="ECO:0000259" key="14">
    <source>
        <dbReference type="PROSITE" id="PS50287"/>
    </source>
</evidence>
<dbReference type="GO" id="GO:0016020">
    <property type="term" value="C:membrane"/>
    <property type="evidence" value="ECO:0007669"/>
    <property type="project" value="InterPro"/>
</dbReference>
<feature type="domain" description="HYR" evidence="15">
    <location>
        <begin position="144"/>
        <end position="224"/>
    </location>
</feature>
<evidence type="ECO:0000256" key="3">
    <source>
        <dbReference type="ARBA" id="ARBA00022737"/>
    </source>
</evidence>
<evidence type="ECO:0000256" key="4">
    <source>
        <dbReference type="ARBA" id="ARBA00022801"/>
    </source>
</evidence>
<feature type="domain" description="SRCR" evidence="14">
    <location>
        <begin position="3320"/>
        <end position="3420"/>
    </location>
</feature>
<dbReference type="SMART" id="SM00042">
    <property type="entry name" value="CUB"/>
    <property type="match status" value="3"/>
</dbReference>